<dbReference type="InterPro" id="IPR036259">
    <property type="entry name" value="MFS_trans_sf"/>
</dbReference>
<dbReference type="InterPro" id="IPR050382">
    <property type="entry name" value="MFS_Na/Anion_cotransporter"/>
</dbReference>
<dbReference type="PROSITE" id="PS50850">
    <property type="entry name" value="MFS"/>
    <property type="match status" value="1"/>
</dbReference>
<evidence type="ECO:0000256" key="3">
    <source>
        <dbReference type="ARBA" id="ARBA00022989"/>
    </source>
</evidence>
<evidence type="ECO:0000256" key="1">
    <source>
        <dbReference type="ARBA" id="ARBA00004141"/>
    </source>
</evidence>
<gene>
    <name evidence="8" type="ORF">NCTC12965_03082</name>
</gene>
<dbReference type="Gene3D" id="1.20.1250.20">
    <property type="entry name" value="MFS general substrate transporter like domains"/>
    <property type="match status" value="1"/>
</dbReference>
<protein>
    <submittedName>
        <fullName evidence="8">Putative 3-hydroxyphenylpropionic transporter MhpT</fullName>
    </submittedName>
</protein>
<evidence type="ECO:0000256" key="5">
    <source>
        <dbReference type="ARBA" id="ARBA00038514"/>
    </source>
</evidence>
<name>A0A4U9ULG1_SERFO</name>
<evidence type="ECO:0000256" key="6">
    <source>
        <dbReference type="SAM" id="Phobius"/>
    </source>
</evidence>
<accession>A0A4U9ULG1</accession>
<dbReference type="InterPro" id="IPR011701">
    <property type="entry name" value="MFS"/>
</dbReference>
<feature type="domain" description="Major facilitator superfamily (MFS) profile" evidence="7">
    <location>
        <begin position="1"/>
        <end position="108"/>
    </location>
</feature>
<comment type="similarity">
    <text evidence="5">Belongs to the major facilitator superfamily. Phthalate permease family.</text>
</comment>
<feature type="transmembrane region" description="Helical" evidence="6">
    <location>
        <begin position="46"/>
        <end position="67"/>
    </location>
</feature>
<proteinExistence type="inferred from homology"/>
<dbReference type="InterPro" id="IPR020846">
    <property type="entry name" value="MFS_dom"/>
</dbReference>
<keyword evidence="3 6" id="KW-1133">Transmembrane helix</keyword>
<comment type="subcellular location">
    <subcellularLocation>
        <location evidence="1">Membrane</location>
        <topology evidence="1">Multi-pass membrane protein</topology>
    </subcellularLocation>
</comment>
<dbReference type="EMBL" id="CABEEZ010000067">
    <property type="protein sequence ID" value="VTR30534.1"/>
    <property type="molecule type" value="Genomic_DNA"/>
</dbReference>
<dbReference type="SUPFAM" id="SSF103473">
    <property type="entry name" value="MFS general substrate transporter"/>
    <property type="match status" value="1"/>
</dbReference>
<dbReference type="GO" id="GO:0022857">
    <property type="term" value="F:transmembrane transporter activity"/>
    <property type="evidence" value="ECO:0007669"/>
    <property type="project" value="InterPro"/>
</dbReference>
<evidence type="ECO:0000259" key="7">
    <source>
        <dbReference type="PROSITE" id="PS50850"/>
    </source>
</evidence>
<dbReference type="Pfam" id="PF07690">
    <property type="entry name" value="MFS_1"/>
    <property type="match status" value="1"/>
</dbReference>
<keyword evidence="4 6" id="KW-0472">Membrane</keyword>
<evidence type="ECO:0000256" key="4">
    <source>
        <dbReference type="ARBA" id="ARBA00023136"/>
    </source>
</evidence>
<dbReference type="PANTHER" id="PTHR11662">
    <property type="entry name" value="SOLUTE CARRIER FAMILY 17"/>
    <property type="match status" value="1"/>
</dbReference>
<organism evidence="8">
    <name type="scientific">Serratia fonticola</name>
    <dbReference type="NCBI Taxonomy" id="47917"/>
    <lineage>
        <taxon>Bacteria</taxon>
        <taxon>Pseudomonadati</taxon>
        <taxon>Pseudomonadota</taxon>
        <taxon>Gammaproteobacteria</taxon>
        <taxon>Enterobacterales</taxon>
        <taxon>Yersiniaceae</taxon>
        <taxon>Serratia</taxon>
    </lineage>
</organism>
<evidence type="ECO:0000256" key="2">
    <source>
        <dbReference type="ARBA" id="ARBA00022692"/>
    </source>
</evidence>
<dbReference type="AlphaFoldDB" id="A0A4U9ULG1"/>
<sequence>MGMTRSYHTMMTLRILLGIAEGPLLPMAYAIVRQAFPQRLQARATMLWLLGTPIGAALGFPVTLFILSRFNWETTFFFYGVSDRAGDVVGAVWHASPERGAPGCQHHQ</sequence>
<dbReference type="GO" id="GO:0016020">
    <property type="term" value="C:membrane"/>
    <property type="evidence" value="ECO:0007669"/>
    <property type="project" value="UniProtKB-SubCell"/>
</dbReference>
<reference evidence="8" key="1">
    <citation type="submission" date="2019-05" db="EMBL/GenBank/DDBJ databases">
        <authorList>
            <consortium name="Pathogen Informatics"/>
        </authorList>
    </citation>
    <scope>NUCLEOTIDE SEQUENCE [LARGE SCALE GENOMIC DNA]</scope>
    <source>
        <strain evidence="8">NCTC12965</strain>
    </source>
</reference>
<dbReference type="PANTHER" id="PTHR11662:SF399">
    <property type="entry name" value="FI19708P1-RELATED"/>
    <property type="match status" value="1"/>
</dbReference>
<keyword evidence="2 6" id="KW-0812">Transmembrane</keyword>
<evidence type="ECO:0000313" key="8">
    <source>
        <dbReference type="EMBL" id="VTR30534.1"/>
    </source>
</evidence>